<dbReference type="AlphaFoldDB" id="B4VV11"/>
<keyword evidence="1" id="KW-0472">Membrane</keyword>
<evidence type="ECO:0000256" key="1">
    <source>
        <dbReference type="SAM" id="Phobius"/>
    </source>
</evidence>
<dbReference type="EMBL" id="DS989854">
    <property type="protein sequence ID" value="EDX74101.1"/>
    <property type="molecule type" value="Genomic_DNA"/>
</dbReference>
<reference evidence="2 3" key="1">
    <citation type="submission" date="2008-07" db="EMBL/GenBank/DDBJ databases">
        <authorList>
            <person name="Tandeau de Marsac N."/>
            <person name="Ferriera S."/>
            <person name="Johnson J."/>
            <person name="Kravitz S."/>
            <person name="Beeson K."/>
            <person name="Sutton G."/>
            <person name="Rogers Y.-H."/>
            <person name="Friedman R."/>
            <person name="Frazier M."/>
            <person name="Venter J.C."/>
        </authorList>
    </citation>
    <scope>NUCLEOTIDE SEQUENCE [LARGE SCALE GENOMIC DNA]</scope>
    <source>
        <strain evidence="2 3">PCC 7420</strain>
    </source>
</reference>
<keyword evidence="1" id="KW-1133">Transmembrane helix</keyword>
<dbReference type="HOGENOM" id="CLU_094546_0_0_3"/>
<dbReference type="OrthoDB" id="528950at2"/>
<evidence type="ECO:0000313" key="2">
    <source>
        <dbReference type="EMBL" id="EDX74101.1"/>
    </source>
</evidence>
<keyword evidence="3" id="KW-1185">Reference proteome</keyword>
<gene>
    <name evidence="2" type="ORF">MC7420_4086</name>
</gene>
<dbReference type="Proteomes" id="UP000003835">
    <property type="component" value="Unassembled WGS sequence"/>
</dbReference>
<protein>
    <submittedName>
        <fullName evidence="2">Uncharacterized protein</fullName>
    </submittedName>
</protein>
<proteinExistence type="predicted"/>
<accession>B4VV11</accession>
<dbReference type="RefSeq" id="WP_006102406.1">
    <property type="nucleotide sequence ID" value="NZ_DS989854.1"/>
</dbReference>
<feature type="transmembrane region" description="Helical" evidence="1">
    <location>
        <begin position="27"/>
        <end position="51"/>
    </location>
</feature>
<evidence type="ECO:0000313" key="3">
    <source>
        <dbReference type="Proteomes" id="UP000003835"/>
    </source>
</evidence>
<keyword evidence="1" id="KW-0812">Transmembrane</keyword>
<dbReference type="STRING" id="118168.MC7420_4086"/>
<name>B4VV11_9CYAN</name>
<sequence length="258" mass="28398">MKARERNNYRLRFLSSPQEARFSSSDLLGIITLSAIGLHVLGFGVDFLQYLTYKNLSHKPAPTLVQMADGSSIHVAPLGSLERTPEVIQEFVRATLAMLMTWEGTVPSPAEGGQEIKDKGVKIRSPEGRHGKVTTPAYQAAFALSEDFRKEFLTEVARLTPAGVFQGDTQVIFVPIDIGNPVKIESGKWRVPIVANLIVVDNTNVLGETIAFNKDVFVRAVTPPQYASHLQGVAQIVQAIRTSGLEIYAIRDLQQQEL</sequence>
<organism evidence="2 3">
    <name type="scientific">Coleofasciculus chthonoplastes PCC 7420</name>
    <dbReference type="NCBI Taxonomy" id="118168"/>
    <lineage>
        <taxon>Bacteria</taxon>
        <taxon>Bacillati</taxon>
        <taxon>Cyanobacteriota</taxon>
        <taxon>Cyanophyceae</taxon>
        <taxon>Coleofasciculales</taxon>
        <taxon>Coleofasciculaceae</taxon>
        <taxon>Coleofasciculus</taxon>
    </lineage>
</organism>
<dbReference type="eggNOG" id="ENOG5031RVX">
    <property type="taxonomic scope" value="Bacteria"/>
</dbReference>